<gene>
    <name evidence="9" type="ORF">BASA50_010678</name>
</gene>
<dbReference type="SUPFAM" id="SSF52972">
    <property type="entry name" value="ITPase-like"/>
    <property type="match status" value="1"/>
</dbReference>
<protein>
    <recommendedName>
        <fullName evidence="8">Inosine triphosphate pyrophosphatase</fullName>
        <shortName evidence="8">ITPase</shortName>
        <shortName evidence="8">Inosine triphosphatase</shortName>
        <ecNumber evidence="8">3.6.1.66</ecNumber>
    </recommendedName>
    <alternativeName>
        <fullName evidence="8">Non-canonical purine NTP pyrophosphatase</fullName>
    </alternativeName>
    <alternativeName>
        <fullName evidence="8">Non-standard purine NTP pyrophosphatase</fullName>
    </alternativeName>
    <alternativeName>
        <fullName evidence="8">Nucleoside-triphosphate diphosphatase</fullName>
    </alternativeName>
    <alternativeName>
        <fullName evidence="8">Nucleoside-triphosphate pyrophosphatase</fullName>
        <shortName evidence="8">NTPase</shortName>
    </alternativeName>
    <alternativeName>
        <fullName evidence="8">XTP/dITP diphosphatase</fullName>
    </alternativeName>
</protein>
<feature type="binding site" evidence="8">
    <location>
        <begin position="9"/>
        <end position="14"/>
    </location>
    <ligand>
        <name>ITP</name>
        <dbReference type="ChEBI" id="CHEBI:61402"/>
    </ligand>
</feature>
<evidence type="ECO:0000256" key="6">
    <source>
        <dbReference type="ARBA" id="ARBA00022842"/>
    </source>
</evidence>
<evidence type="ECO:0000256" key="4">
    <source>
        <dbReference type="ARBA" id="ARBA00022741"/>
    </source>
</evidence>
<dbReference type="PANTHER" id="PTHR11067:SF9">
    <property type="entry name" value="INOSINE TRIPHOSPHATE PYROPHOSPHATASE"/>
    <property type="match status" value="1"/>
</dbReference>
<comment type="catalytic activity">
    <reaction evidence="8">
        <text>ITP + H2O = IMP + diphosphate + H(+)</text>
        <dbReference type="Rhea" id="RHEA:29399"/>
        <dbReference type="ChEBI" id="CHEBI:15377"/>
        <dbReference type="ChEBI" id="CHEBI:15378"/>
        <dbReference type="ChEBI" id="CHEBI:33019"/>
        <dbReference type="ChEBI" id="CHEBI:58053"/>
        <dbReference type="ChEBI" id="CHEBI:61402"/>
        <dbReference type="EC" id="3.6.1.66"/>
    </reaction>
</comment>
<comment type="function">
    <text evidence="8">Pyrophosphatase that hydrolyzes non-canonical purine nucleotides such as inosine triphosphate (ITP), deoxyinosine triphosphate (dITP) or xanthosine 5'-triphosphate (XTP) to their respective monophosphate derivatives. The enzyme does not distinguish between the deoxy- and ribose forms. Probably excludes non-canonical purines from RNA and DNA precursor pools, thus preventing their incorporation into RNA and DNA and avoiding chromosomal lesions.</text>
</comment>
<keyword evidence="3 8" id="KW-0479">Metal-binding</keyword>
<comment type="catalytic activity">
    <reaction evidence="8">
        <text>dITP + H2O = dIMP + diphosphate + H(+)</text>
        <dbReference type="Rhea" id="RHEA:28342"/>
        <dbReference type="ChEBI" id="CHEBI:15377"/>
        <dbReference type="ChEBI" id="CHEBI:15378"/>
        <dbReference type="ChEBI" id="CHEBI:33019"/>
        <dbReference type="ChEBI" id="CHEBI:61194"/>
        <dbReference type="ChEBI" id="CHEBI:61382"/>
        <dbReference type="EC" id="3.6.1.66"/>
    </reaction>
</comment>
<feature type="binding site" evidence="8">
    <location>
        <begin position="66"/>
        <end position="67"/>
    </location>
    <ligand>
        <name>ITP</name>
        <dbReference type="ChEBI" id="CHEBI:61402"/>
    </ligand>
</feature>
<comment type="cofactor">
    <cofactor evidence="8">
        <name>Mg(2+)</name>
        <dbReference type="ChEBI" id="CHEBI:18420"/>
    </cofactor>
    <cofactor evidence="8">
        <name>Mn(2+)</name>
        <dbReference type="ChEBI" id="CHEBI:29035"/>
    </cofactor>
    <text evidence="8">Binds 1 divalent metal cation per subunit; can use either Mg(2+) or Mn(2+).</text>
</comment>
<dbReference type="EC" id="3.6.1.66" evidence="8"/>
<evidence type="ECO:0000256" key="2">
    <source>
        <dbReference type="ARBA" id="ARBA00022490"/>
    </source>
</evidence>
<dbReference type="InterPro" id="IPR029001">
    <property type="entry name" value="ITPase-like_fam"/>
</dbReference>
<reference evidence="9 10" key="1">
    <citation type="submission" date="2021-02" db="EMBL/GenBank/DDBJ databases">
        <title>Variation within the Batrachochytrium salamandrivorans European outbreak.</title>
        <authorList>
            <person name="Kelly M."/>
            <person name="Pasmans F."/>
            <person name="Shea T.P."/>
            <person name="Munoz J.F."/>
            <person name="Carranza S."/>
            <person name="Cuomo C.A."/>
            <person name="Martel A."/>
        </authorList>
    </citation>
    <scope>NUCLEOTIDE SEQUENCE [LARGE SCALE GENOMIC DNA]</scope>
    <source>
        <strain evidence="9 10">AMFP18/2</strain>
    </source>
</reference>
<dbReference type="Pfam" id="PF01725">
    <property type="entry name" value="Ham1p_like"/>
    <property type="match status" value="1"/>
</dbReference>
<keyword evidence="7 8" id="KW-0546">Nucleotide metabolism</keyword>
<keyword evidence="8" id="KW-0464">Manganese</keyword>
<feature type="binding site" evidence="8">
    <location>
        <position position="38"/>
    </location>
    <ligand>
        <name>Mg(2+)</name>
        <dbReference type="ChEBI" id="CHEBI:18420"/>
    </ligand>
</feature>
<feature type="binding site" evidence="8">
    <location>
        <position position="66"/>
    </location>
    <ligand>
        <name>Mg(2+)</name>
        <dbReference type="ChEBI" id="CHEBI:18420"/>
    </ligand>
</feature>
<evidence type="ECO:0000256" key="8">
    <source>
        <dbReference type="HAMAP-Rule" id="MF_03148"/>
    </source>
</evidence>
<dbReference type="EMBL" id="JAFCIX010000501">
    <property type="protein sequence ID" value="KAH6588551.1"/>
    <property type="molecule type" value="Genomic_DNA"/>
</dbReference>
<dbReference type="HAMAP" id="MF_03148">
    <property type="entry name" value="HAM1_NTPase"/>
    <property type="match status" value="1"/>
</dbReference>
<feature type="binding site" evidence="8">
    <location>
        <begin position="169"/>
        <end position="170"/>
    </location>
    <ligand>
        <name>ITP</name>
        <dbReference type="ChEBI" id="CHEBI:61402"/>
    </ligand>
</feature>
<comment type="subcellular location">
    <subcellularLocation>
        <location evidence="8">Cytoplasm</location>
    </subcellularLocation>
    <subcellularLocation>
        <location evidence="8">Nucleus</location>
    </subcellularLocation>
</comment>
<sequence>MLSSVVFVTGNDNKLREVQAIVGDALPQLTAHKLDLPEMQGTPQSISSDKARAAAALLGRPVLTEDTSLGFVALNGLPGPYIKWFMESVGHAGLNTMLAGFPDKSAFALCIFAYCEPGKDPILFQGRTEGCIVPARGPTVFGWDAVFQPDGFDLTFAEMDKNIKNSISHRYKALALVKAFFLEQSTTSIPEPTPVSSE</sequence>
<feature type="binding site" evidence="8">
    <location>
        <position position="164"/>
    </location>
    <ligand>
        <name>ITP</name>
        <dbReference type="ChEBI" id="CHEBI:61402"/>
    </ligand>
</feature>
<dbReference type="Proteomes" id="UP001648503">
    <property type="component" value="Unassembled WGS sequence"/>
</dbReference>
<evidence type="ECO:0000256" key="1">
    <source>
        <dbReference type="ARBA" id="ARBA00008023"/>
    </source>
</evidence>
<comment type="caution">
    <text evidence="9">The sequence shown here is derived from an EMBL/GenBank/DDBJ whole genome shotgun (WGS) entry which is preliminary data.</text>
</comment>
<dbReference type="InterPro" id="IPR002637">
    <property type="entry name" value="RdgB/HAM1"/>
</dbReference>
<evidence type="ECO:0000256" key="7">
    <source>
        <dbReference type="ARBA" id="ARBA00023080"/>
    </source>
</evidence>
<comment type="catalytic activity">
    <reaction evidence="8">
        <text>XTP + H2O = XMP + diphosphate + H(+)</text>
        <dbReference type="Rhea" id="RHEA:28610"/>
        <dbReference type="ChEBI" id="CHEBI:15377"/>
        <dbReference type="ChEBI" id="CHEBI:15378"/>
        <dbReference type="ChEBI" id="CHEBI:33019"/>
        <dbReference type="ChEBI" id="CHEBI:57464"/>
        <dbReference type="ChEBI" id="CHEBI:61314"/>
        <dbReference type="EC" id="3.6.1.66"/>
    </reaction>
</comment>
<evidence type="ECO:0000313" key="10">
    <source>
        <dbReference type="Proteomes" id="UP001648503"/>
    </source>
</evidence>
<keyword evidence="2 8" id="KW-0963">Cytoplasm</keyword>
<comment type="subunit">
    <text evidence="8">Homodimer.</text>
</comment>
<keyword evidence="10" id="KW-1185">Reference proteome</keyword>
<name>A0ABQ8EYX7_9FUNG</name>
<evidence type="ECO:0000256" key="3">
    <source>
        <dbReference type="ARBA" id="ARBA00022723"/>
    </source>
</evidence>
<feature type="binding site" evidence="8">
    <location>
        <begin position="141"/>
        <end position="144"/>
    </location>
    <ligand>
        <name>ITP</name>
        <dbReference type="ChEBI" id="CHEBI:61402"/>
    </ligand>
</feature>
<proteinExistence type="inferred from homology"/>
<keyword evidence="8" id="KW-0539">Nucleus</keyword>
<dbReference type="CDD" id="cd00515">
    <property type="entry name" value="HAM1"/>
    <property type="match status" value="1"/>
</dbReference>
<dbReference type="PANTHER" id="PTHR11067">
    <property type="entry name" value="INOSINE TRIPHOSPHATE PYROPHOSPHATASE/HAM1 PROTEIN"/>
    <property type="match status" value="1"/>
</dbReference>
<feature type="binding site" evidence="8">
    <location>
        <position position="50"/>
    </location>
    <ligand>
        <name>ITP</name>
        <dbReference type="ChEBI" id="CHEBI:61402"/>
    </ligand>
</feature>
<keyword evidence="6 8" id="KW-0460">Magnesium</keyword>
<keyword evidence="4 8" id="KW-0547">Nucleotide-binding</keyword>
<dbReference type="InterPro" id="IPR027502">
    <property type="entry name" value="ITPase"/>
</dbReference>
<accession>A0ABQ8EYX7</accession>
<evidence type="ECO:0000313" key="9">
    <source>
        <dbReference type="EMBL" id="KAH6588551.1"/>
    </source>
</evidence>
<evidence type="ECO:0000256" key="5">
    <source>
        <dbReference type="ARBA" id="ARBA00022801"/>
    </source>
</evidence>
<dbReference type="Gene3D" id="3.90.950.10">
    <property type="match status" value="1"/>
</dbReference>
<comment type="similarity">
    <text evidence="1 8">Belongs to the HAM1 NTPase family.</text>
</comment>
<organism evidence="9 10">
    <name type="scientific">Batrachochytrium salamandrivorans</name>
    <dbReference type="NCBI Taxonomy" id="1357716"/>
    <lineage>
        <taxon>Eukaryota</taxon>
        <taxon>Fungi</taxon>
        <taxon>Fungi incertae sedis</taxon>
        <taxon>Chytridiomycota</taxon>
        <taxon>Chytridiomycota incertae sedis</taxon>
        <taxon>Chytridiomycetes</taxon>
        <taxon>Rhizophydiales</taxon>
        <taxon>Rhizophydiales incertae sedis</taxon>
        <taxon>Batrachochytrium</taxon>
    </lineage>
</organism>
<keyword evidence="5 8" id="KW-0378">Hydrolase</keyword>